<comment type="caution">
    <text evidence="11">The sequence shown here is derived from an EMBL/GenBank/DDBJ whole genome shotgun (WGS) entry which is preliminary data.</text>
</comment>
<evidence type="ECO:0000259" key="10">
    <source>
        <dbReference type="PROSITE" id="PS50071"/>
    </source>
</evidence>
<dbReference type="OrthoDB" id="10056939at2759"/>
<dbReference type="GO" id="GO:0005634">
    <property type="term" value="C:nucleus"/>
    <property type="evidence" value="ECO:0007669"/>
    <property type="project" value="UniProtKB-SubCell"/>
</dbReference>
<sequence length="362" mass="41601">MKIAKMSTTKTKTRSMSLMPLDPLKEIDEVLNRKRQNSLKNDDEKVSDNFPSSSGTDESGSDTENDGKPRRKSLSEKLNPNSEGIRRRRGNLPKESVKILKKWLFDHRYNAYPTDNEKLQLSKAATLTTLQVCNWFINARRRVLPEIIRRDGNDPVKYTISRRGKKVPGGNPPSTELDKTENPKWDPLADTEPQVNRRTRGYEENNILYRSEEDSPNDYYESSHSEEERTISSPATPETTTAPVPPPAPSPWPRTVIVQGFPQPQNSSSSNISCNDTSNNSSPHDIEMVDDEQNNRWNAPRRHYSPCIEHENTIIIKTTSWMSYDDMDDENFRSFRLLVEAAVAVQEKEERERKFLMESCHC</sequence>
<evidence type="ECO:0000256" key="6">
    <source>
        <dbReference type="ARBA" id="ARBA00023242"/>
    </source>
</evidence>
<feature type="region of interest" description="Disordered" evidence="9">
    <location>
        <begin position="159"/>
        <end position="283"/>
    </location>
</feature>
<dbReference type="InterPro" id="IPR009057">
    <property type="entry name" value="Homeodomain-like_sf"/>
</dbReference>
<dbReference type="FunFam" id="1.10.10.60:FF:000059">
    <property type="entry name" value="TGFB-induced factor homeobox 1"/>
    <property type="match status" value="1"/>
</dbReference>
<evidence type="ECO:0000256" key="2">
    <source>
        <dbReference type="ARBA" id="ARBA00023015"/>
    </source>
</evidence>
<feature type="compositionally biased region" description="Basic and acidic residues" evidence="9">
    <location>
        <begin position="221"/>
        <end position="230"/>
    </location>
</feature>
<keyword evidence="5" id="KW-0804">Transcription</keyword>
<feature type="compositionally biased region" description="Low complexity" evidence="9">
    <location>
        <begin position="1"/>
        <end position="19"/>
    </location>
</feature>
<comment type="subcellular location">
    <subcellularLocation>
        <location evidence="1 8">Nucleus</location>
    </subcellularLocation>
</comment>
<dbReference type="GO" id="GO:0009887">
    <property type="term" value="P:animal organ morphogenesis"/>
    <property type="evidence" value="ECO:0007669"/>
    <property type="project" value="UniProtKB-ARBA"/>
</dbReference>
<dbReference type="InterPro" id="IPR008422">
    <property type="entry name" value="KN_HD"/>
</dbReference>
<accession>A0A834XZ32</accession>
<dbReference type="SUPFAM" id="SSF46689">
    <property type="entry name" value="Homeodomain-like"/>
    <property type="match status" value="1"/>
</dbReference>
<dbReference type="Proteomes" id="UP000639338">
    <property type="component" value="Unassembled WGS sequence"/>
</dbReference>
<dbReference type="InterPro" id="IPR050224">
    <property type="entry name" value="TALE_homeobox"/>
</dbReference>
<organism evidence="11 12">
    <name type="scientific">Aphidius gifuensis</name>
    <name type="common">Parasitoid wasp</name>
    <dbReference type="NCBI Taxonomy" id="684658"/>
    <lineage>
        <taxon>Eukaryota</taxon>
        <taxon>Metazoa</taxon>
        <taxon>Ecdysozoa</taxon>
        <taxon>Arthropoda</taxon>
        <taxon>Hexapoda</taxon>
        <taxon>Insecta</taxon>
        <taxon>Pterygota</taxon>
        <taxon>Neoptera</taxon>
        <taxon>Endopterygota</taxon>
        <taxon>Hymenoptera</taxon>
        <taxon>Apocrita</taxon>
        <taxon>Ichneumonoidea</taxon>
        <taxon>Braconidae</taxon>
        <taxon>Aphidiinae</taxon>
        <taxon>Aphidius</taxon>
    </lineage>
</organism>
<dbReference type="PROSITE" id="PS50071">
    <property type="entry name" value="HOMEOBOX_2"/>
    <property type="match status" value="1"/>
</dbReference>
<evidence type="ECO:0000256" key="3">
    <source>
        <dbReference type="ARBA" id="ARBA00023125"/>
    </source>
</evidence>
<evidence type="ECO:0000256" key="1">
    <source>
        <dbReference type="ARBA" id="ARBA00004123"/>
    </source>
</evidence>
<reference evidence="11 12" key="1">
    <citation type="submission" date="2020-08" db="EMBL/GenBank/DDBJ databases">
        <title>Aphidius gifuensis genome sequencing and assembly.</title>
        <authorList>
            <person name="Du Z."/>
        </authorList>
    </citation>
    <scope>NUCLEOTIDE SEQUENCE [LARGE SCALE GENOMIC DNA]</scope>
    <source>
        <strain evidence="11">YNYX2018</strain>
        <tissue evidence="11">Adults</tissue>
    </source>
</reference>
<gene>
    <name evidence="11" type="ORF">HCN44_001872</name>
</gene>
<feature type="compositionally biased region" description="Low complexity" evidence="9">
    <location>
        <begin position="231"/>
        <end position="242"/>
    </location>
</feature>
<name>A0A834XZ32_APHGI</name>
<dbReference type="CDD" id="cd00086">
    <property type="entry name" value="homeodomain"/>
    <property type="match status" value="1"/>
</dbReference>
<evidence type="ECO:0000256" key="4">
    <source>
        <dbReference type="ARBA" id="ARBA00023155"/>
    </source>
</evidence>
<feature type="compositionally biased region" description="Basic and acidic residues" evidence="9">
    <location>
        <begin position="23"/>
        <end position="32"/>
    </location>
</feature>
<evidence type="ECO:0000256" key="8">
    <source>
        <dbReference type="PROSITE-ProRule" id="PRU00108"/>
    </source>
</evidence>
<keyword evidence="3 8" id="KW-0238">DNA-binding</keyword>
<protein>
    <recommendedName>
        <fullName evidence="10">Homeobox domain-containing protein</fullName>
    </recommendedName>
</protein>
<keyword evidence="12" id="KW-1185">Reference proteome</keyword>
<feature type="DNA-binding region" description="Homeobox" evidence="8">
    <location>
        <begin position="85"/>
        <end position="147"/>
    </location>
</feature>
<dbReference type="InterPro" id="IPR001356">
    <property type="entry name" value="HD"/>
</dbReference>
<dbReference type="EMBL" id="JACMRX010000001">
    <property type="protein sequence ID" value="KAF7996240.1"/>
    <property type="molecule type" value="Genomic_DNA"/>
</dbReference>
<evidence type="ECO:0000256" key="7">
    <source>
        <dbReference type="ARBA" id="ARBA00038021"/>
    </source>
</evidence>
<dbReference type="GO" id="GO:0000987">
    <property type="term" value="F:cis-regulatory region sequence-specific DNA binding"/>
    <property type="evidence" value="ECO:0007669"/>
    <property type="project" value="UniProtKB-ARBA"/>
</dbReference>
<dbReference type="GO" id="GO:0001654">
    <property type="term" value="P:eye development"/>
    <property type="evidence" value="ECO:0007669"/>
    <property type="project" value="UniProtKB-ARBA"/>
</dbReference>
<evidence type="ECO:0000256" key="9">
    <source>
        <dbReference type="SAM" id="MobiDB-lite"/>
    </source>
</evidence>
<evidence type="ECO:0000313" key="12">
    <source>
        <dbReference type="Proteomes" id="UP000639338"/>
    </source>
</evidence>
<evidence type="ECO:0000256" key="5">
    <source>
        <dbReference type="ARBA" id="ARBA00023163"/>
    </source>
</evidence>
<dbReference type="Pfam" id="PF05920">
    <property type="entry name" value="Homeobox_KN"/>
    <property type="match status" value="1"/>
</dbReference>
<dbReference type="GO" id="GO:0048646">
    <property type="term" value="P:anatomical structure formation involved in morphogenesis"/>
    <property type="evidence" value="ECO:0007669"/>
    <property type="project" value="UniProtKB-ARBA"/>
</dbReference>
<feature type="compositionally biased region" description="Pro residues" evidence="9">
    <location>
        <begin position="243"/>
        <end position="252"/>
    </location>
</feature>
<dbReference type="AlphaFoldDB" id="A0A834XZ32"/>
<feature type="compositionally biased region" description="Low complexity" evidence="9">
    <location>
        <begin position="266"/>
        <end position="282"/>
    </location>
</feature>
<keyword evidence="2" id="KW-0805">Transcription regulation</keyword>
<comment type="similarity">
    <text evidence="7">Belongs to the TALE/TGIF homeobox family.</text>
</comment>
<dbReference type="PANTHER" id="PTHR11850">
    <property type="entry name" value="HOMEOBOX PROTEIN TRANSCRIPTION FACTORS"/>
    <property type="match status" value="1"/>
</dbReference>
<proteinExistence type="inferred from homology"/>
<dbReference type="Gene3D" id="1.10.10.60">
    <property type="entry name" value="Homeodomain-like"/>
    <property type="match status" value="1"/>
</dbReference>
<dbReference type="GO" id="GO:0006355">
    <property type="term" value="P:regulation of DNA-templated transcription"/>
    <property type="evidence" value="ECO:0007669"/>
    <property type="project" value="InterPro"/>
</dbReference>
<keyword evidence="6 8" id="KW-0539">Nucleus</keyword>
<dbReference type="SMART" id="SM00389">
    <property type="entry name" value="HOX"/>
    <property type="match status" value="1"/>
</dbReference>
<feature type="domain" description="Homeobox" evidence="10">
    <location>
        <begin position="83"/>
        <end position="146"/>
    </location>
</feature>
<evidence type="ECO:0000313" key="11">
    <source>
        <dbReference type="EMBL" id="KAF7996240.1"/>
    </source>
</evidence>
<feature type="region of interest" description="Disordered" evidence="9">
    <location>
        <begin position="1"/>
        <end position="90"/>
    </location>
</feature>
<keyword evidence="4 8" id="KW-0371">Homeobox</keyword>